<protein>
    <submittedName>
        <fullName evidence="2">Uncharacterized protein</fullName>
    </submittedName>
</protein>
<keyword evidence="1" id="KW-0472">Membrane</keyword>
<reference evidence="2 3" key="1">
    <citation type="submission" date="2018-12" db="EMBL/GenBank/DDBJ databases">
        <authorList>
            <consortium name="Pathogen Informatics"/>
        </authorList>
    </citation>
    <scope>NUCLEOTIDE SEQUENCE [LARGE SCALE GENOMIC DNA]</scope>
    <source>
        <strain evidence="2 3">NCTC10918</strain>
    </source>
</reference>
<evidence type="ECO:0000256" key="1">
    <source>
        <dbReference type="SAM" id="Phobius"/>
    </source>
</evidence>
<dbReference type="AlphaFoldDB" id="A0A3S4YJ76"/>
<dbReference type="Proteomes" id="UP000270988">
    <property type="component" value="Chromosome"/>
</dbReference>
<name>A0A3S4YJ76_9MICC</name>
<accession>A0A3S4YJ76</accession>
<gene>
    <name evidence="2" type="ORF">NCTC10918_02222</name>
</gene>
<keyword evidence="1" id="KW-1133">Transmembrane helix</keyword>
<sequence>MLEVIIALSLAILLGNILAHKIRITPAIMLIFMGLVLALIPVHAMHEVREAGLPHT</sequence>
<proteinExistence type="predicted"/>
<organism evidence="2 3">
    <name type="scientific">Rothia dentocariosa</name>
    <dbReference type="NCBI Taxonomy" id="2047"/>
    <lineage>
        <taxon>Bacteria</taxon>
        <taxon>Bacillati</taxon>
        <taxon>Actinomycetota</taxon>
        <taxon>Actinomycetes</taxon>
        <taxon>Micrococcales</taxon>
        <taxon>Micrococcaceae</taxon>
        <taxon>Rothia</taxon>
    </lineage>
</organism>
<dbReference type="EMBL" id="LR134521">
    <property type="protein sequence ID" value="VEJ30930.1"/>
    <property type="molecule type" value="Genomic_DNA"/>
</dbReference>
<evidence type="ECO:0000313" key="3">
    <source>
        <dbReference type="Proteomes" id="UP000270988"/>
    </source>
</evidence>
<feature type="transmembrane region" description="Helical" evidence="1">
    <location>
        <begin position="29"/>
        <end position="46"/>
    </location>
</feature>
<keyword evidence="1" id="KW-0812">Transmembrane</keyword>
<evidence type="ECO:0000313" key="2">
    <source>
        <dbReference type="EMBL" id="VEJ30930.1"/>
    </source>
</evidence>